<organism evidence="3 4">
    <name type="scientific">Enterococcus alishanensis</name>
    <dbReference type="NCBI Taxonomy" id="1303817"/>
    <lineage>
        <taxon>Bacteria</taxon>
        <taxon>Bacillati</taxon>
        <taxon>Bacillota</taxon>
        <taxon>Bacilli</taxon>
        <taxon>Lactobacillales</taxon>
        <taxon>Enterococcaceae</taxon>
        <taxon>Enterococcus</taxon>
    </lineage>
</organism>
<dbReference type="Pfam" id="PF06054">
    <property type="entry name" value="CoiA_nuc"/>
    <property type="match status" value="1"/>
</dbReference>
<dbReference type="InterPro" id="IPR010330">
    <property type="entry name" value="CoiA_nuc"/>
</dbReference>
<gene>
    <name evidence="3" type="ORF">KUA55_12760</name>
</gene>
<comment type="caution">
    <text evidence="3">The sequence shown here is derived from an EMBL/GenBank/DDBJ whole genome shotgun (WGS) entry which is preliminary data.</text>
</comment>
<feature type="domain" description="Competence protein CoiA-like N-terminal" evidence="2">
    <location>
        <begin position="13"/>
        <end position="54"/>
    </location>
</feature>
<reference evidence="3 4" key="1">
    <citation type="submission" date="2021-06" db="EMBL/GenBank/DDBJ databases">
        <title>Enterococcus alishanensis sp. nov., a novel lactic acid bacterium isolated from fresh coffee beans.</title>
        <authorList>
            <person name="Chen Y.-S."/>
        </authorList>
    </citation>
    <scope>NUCLEOTIDE SEQUENCE [LARGE SCALE GENOMIC DNA]</scope>
    <source>
        <strain evidence="3 4">ALS3</strain>
    </source>
</reference>
<dbReference type="Pfam" id="PF25164">
    <property type="entry name" value="CoiA_N"/>
    <property type="match status" value="1"/>
</dbReference>
<dbReference type="InterPro" id="IPR057253">
    <property type="entry name" value="CoiA-like_N"/>
</dbReference>
<evidence type="ECO:0000259" key="1">
    <source>
        <dbReference type="Pfam" id="PF06054"/>
    </source>
</evidence>
<dbReference type="Proteomes" id="UP000774130">
    <property type="component" value="Unassembled WGS sequence"/>
</dbReference>
<evidence type="ECO:0008006" key="5">
    <source>
        <dbReference type="Google" id="ProtNLM"/>
    </source>
</evidence>
<name>A0ABS6TFB4_9ENTE</name>
<dbReference type="EMBL" id="JAHUZB010000005">
    <property type="protein sequence ID" value="MBV7391552.1"/>
    <property type="molecule type" value="Genomic_DNA"/>
</dbReference>
<sequence>MLFGFDENKKLVKASTTQKERTIYCPDCGERLICKVGMIKIPHFSHLKNSQCCSFSEGESAEHLAYKEGFQKWGRIFEEDWEMEAILPEIPQRPDLLSQKLVIEVQCSPLKISRLVERIAGYHKYQYEDWWLLGPKLTPEKKLTQLQKAFCSFSSDKGLHLWLVNQQGVFLYYFLREINGALFADRHQWMPYSVSLKEIYQTSFQNQQPLIHLRKTDASNWKKRLNQQLIKKDPYILRLQKYFYQAKTHLLYLPEWFYWPSWYFIFYQADILLFRYLVQEISEYSIVMEVFKKYLLDEKILWGFPRIKQQEILDKLWQESIFLLKKSEKSI</sequence>
<evidence type="ECO:0000313" key="3">
    <source>
        <dbReference type="EMBL" id="MBV7391552.1"/>
    </source>
</evidence>
<protein>
    <recommendedName>
        <fullName evidence="5">Competence protein CoiA</fullName>
    </recommendedName>
</protein>
<dbReference type="RefSeq" id="WP_218326765.1">
    <property type="nucleotide sequence ID" value="NZ_JAHUZB010000005.1"/>
</dbReference>
<evidence type="ECO:0000259" key="2">
    <source>
        <dbReference type="Pfam" id="PF25164"/>
    </source>
</evidence>
<feature type="domain" description="Competence protein CoiA nuclease-like" evidence="1">
    <location>
        <begin position="59"/>
        <end position="167"/>
    </location>
</feature>
<proteinExistence type="predicted"/>
<evidence type="ECO:0000313" key="4">
    <source>
        <dbReference type="Proteomes" id="UP000774130"/>
    </source>
</evidence>
<accession>A0ABS6TFB4</accession>
<keyword evidence="4" id="KW-1185">Reference proteome</keyword>